<organism evidence="3">
    <name type="scientific">Acromyrmex echinatior</name>
    <name type="common">Panamanian leafcutter ant</name>
    <name type="synonym">Acromyrmex octospinosus echinatior</name>
    <dbReference type="NCBI Taxonomy" id="103372"/>
    <lineage>
        <taxon>Eukaryota</taxon>
        <taxon>Metazoa</taxon>
        <taxon>Ecdysozoa</taxon>
        <taxon>Arthropoda</taxon>
        <taxon>Hexapoda</taxon>
        <taxon>Insecta</taxon>
        <taxon>Pterygota</taxon>
        <taxon>Neoptera</taxon>
        <taxon>Endopterygota</taxon>
        <taxon>Hymenoptera</taxon>
        <taxon>Apocrita</taxon>
        <taxon>Aculeata</taxon>
        <taxon>Formicoidea</taxon>
        <taxon>Formicidae</taxon>
        <taxon>Myrmicinae</taxon>
        <taxon>Acromyrmex</taxon>
    </lineage>
</organism>
<evidence type="ECO:0000313" key="2">
    <source>
        <dbReference type="EMBL" id="EGI66013.1"/>
    </source>
</evidence>
<feature type="compositionally biased region" description="Basic and acidic residues" evidence="1">
    <location>
        <begin position="51"/>
        <end position="70"/>
    </location>
</feature>
<dbReference type="AlphaFoldDB" id="F4WI82"/>
<accession>F4WI82</accession>
<feature type="compositionally biased region" description="Basic and acidic residues" evidence="1">
    <location>
        <begin position="16"/>
        <end position="43"/>
    </location>
</feature>
<dbReference type="InParanoid" id="F4WI82"/>
<reference evidence="2" key="1">
    <citation type="submission" date="2011-02" db="EMBL/GenBank/DDBJ databases">
        <title>The genome of the leaf-cutting ant Acromyrmex echinatior suggests key adaptations to social evolution and fungus farming.</title>
        <authorList>
            <person name="Nygaard S."/>
            <person name="Zhang G."/>
        </authorList>
    </citation>
    <scope>NUCLEOTIDE SEQUENCE</scope>
</reference>
<evidence type="ECO:0000256" key="1">
    <source>
        <dbReference type="SAM" id="MobiDB-lite"/>
    </source>
</evidence>
<feature type="region of interest" description="Disordered" evidence="1">
    <location>
        <begin position="1"/>
        <end position="80"/>
    </location>
</feature>
<gene>
    <name evidence="2" type="ORF">G5I_05404</name>
</gene>
<sequence length="370" mass="42639">MAKPDSFGVIVVDEDERNKGLEERRREEKRRGKDRKSERERRSWPVQENAGAREESQVSNRHDAATKRPEQTTNKQTKTGIRRLHGAYSRARHVTIFEFSSPSDPTVRIQARSVVHRDVKLQPTTTTMTTMTMATAVKAATTRVYECSASGIVFLRLLFFEKRMCMLGTLNGKDRKRWRKKERKSCGSLDRLFMAIYILSDKRERGVPLIWQRQPELLEASTNVFWTPMGEDLNGRLCGQPRKLVTSAFSAKSFPCSALPIVAGSSTVKLLLRFRPRVFRGIRGRQNDGERPPVRVLAGPMRSRHRIMDIPSSKHQVERIKTLNSRAAEFKRKKQRGMEWGARGQDLWGWFLRTNYIPIPGMKEETSIPE</sequence>
<keyword evidence="3" id="KW-1185">Reference proteome</keyword>
<protein>
    <submittedName>
        <fullName evidence="2">Uncharacterized protein</fullName>
    </submittedName>
</protein>
<dbReference type="Proteomes" id="UP000007755">
    <property type="component" value="Unassembled WGS sequence"/>
</dbReference>
<dbReference type="EMBL" id="GL888175">
    <property type="protein sequence ID" value="EGI66013.1"/>
    <property type="molecule type" value="Genomic_DNA"/>
</dbReference>
<evidence type="ECO:0000313" key="3">
    <source>
        <dbReference type="Proteomes" id="UP000007755"/>
    </source>
</evidence>
<name>F4WI82_ACREC</name>
<proteinExistence type="predicted"/>